<feature type="binding site" evidence="3">
    <location>
        <position position="273"/>
    </location>
    <ligand>
        <name>dimethylallyl diphosphate</name>
        <dbReference type="ChEBI" id="CHEBI:57623"/>
    </ligand>
</feature>
<dbReference type="InterPro" id="IPR012148">
    <property type="entry name" value="ABBA_DMATS-like"/>
</dbReference>
<dbReference type="PIRSF" id="PIRSF000509">
    <property type="entry name" value="Trp_DMAT"/>
    <property type="match status" value="1"/>
</dbReference>
<dbReference type="InterPro" id="IPR017795">
    <property type="entry name" value="ABBA_NscD-like"/>
</dbReference>
<evidence type="ECO:0000313" key="5">
    <source>
        <dbReference type="Proteomes" id="UP000824596"/>
    </source>
</evidence>
<dbReference type="Proteomes" id="UP000824596">
    <property type="component" value="Unassembled WGS sequence"/>
</dbReference>
<dbReference type="InterPro" id="IPR033964">
    <property type="entry name" value="ABBA"/>
</dbReference>
<dbReference type="OrthoDB" id="3354387at2759"/>
<feature type="binding site" evidence="3">
    <location>
        <position position="269"/>
    </location>
    <ligand>
        <name>dimethylallyl diphosphate</name>
        <dbReference type="ChEBI" id="CHEBI:57623"/>
    </ligand>
</feature>
<dbReference type="GO" id="GO:0016765">
    <property type="term" value="F:transferase activity, transferring alkyl or aryl (other than methyl) groups"/>
    <property type="evidence" value="ECO:0007669"/>
    <property type="project" value="InterPro"/>
</dbReference>
<feature type="binding site" evidence="3">
    <location>
        <position position="200"/>
    </location>
    <ligand>
        <name>dimethylallyl diphosphate</name>
        <dbReference type="ChEBI" id="CHEBI:57623"/>
    </ligand>
</feature>
<reference evidence="4" key="1">
    <citation type="submission" date="2021-09" db="EMBL/GenBank/DDBJ databases">
        <title>A high-quality genome of the endoparasitic fungus Hirsutella rhossiliensis with a comparison of Hirsutella genomes reveals transposable elements contributing to genome size variation.</title>
        <authorList>
            <person name="Lin R."/>
            <person name="Jiao Y."/>
            <person name="Sun X."/>
            <person name="Ling J."/>
            <person name="Xie B."/>
            <person name="Cheng X."/>
        </authorList>
    </citation>
    <scope>NUCLEOTIDE SEQUENCE</scope>
    <source>
        <strain evidence="4">HR02</strain>
    </source>
</reference>
<feature type="binding site" evidence="3">
    <location>
        <position position="349"/>
    </location>
    <ligand>
        <name>dimethylallyl diphosphate</name>
        <dbReference type="ChEBI" id="CHEBI:57623"/>
    </ligand>
</feature>
<feature type="binding site" evidence="3">
    <location>
        <position position="112"/>
    </location>
    <ligand>
        <name>dimethylallyl diphosphate</name>
        <dbReference type="ChEBI" id="CHEBI:57623"/>
    </ligand>
</feature>
<proteinExistence type="inferred from homology"/>
<organism evidence="4 5">
    <name type="scientific">Hirsutella rhossiliensis</name>
    <dbReference type="NCBI Taxonomy" id="111463"/>
    <lineage>
        <taxon>Eukaryota</taxon>
        <taxon>Fungi</taxon>
        <taxon>Dikarya</taxon>
        <taxon>Ascomycota</taxon>
        <taxon>Pezizomycotina</taxon>
        <taxon>Sordariomycetes</taxon>
        <taxon>Hypocreomycetidae</taxon>
        <taxon>Hypocreales</taxon>
        <taxon>Ophiocordycipitaceae</taxon>
        <taxon>Hirsutella</taxon>
    </lineage>
</organism>
<protein>
    <submittedName>
        <fullName evidence="4">Tryptophan dimethylallyltransferase domain-containing protein</fullName>
    </submittedName>
</protein>
<comment type="similarity">
    <text evidence="1">Belongs to the tryptophan dimethylallyltransferase family.</text>
</comment>
<dbReference type="SFLD" id="SFLDS00036">
    <property type="entry name" value="Aromatic_Prenyltransferase"/>
    <property type="match status" value="1"/>
</dbReference>
<dbReference type="PANTHER" id="PTHR40627">
    <property type="entry name" value="INDOLE PRENYLTRANSFERASE TDIB-RELATED"/>
    <property type="match status" value="1"/>
</dbReference>
<keyword evidence="5" id="KW-1185">Reference proteome</keyword>
<accession>A0A9P8N0Z3</accession>
<dbReference type="GeneID" id="68353501"/>
<keyword evidence="2" id="KW-0808">Transferase</keyword>
<dbReference type="EMBL" id="JAIZPD010000004">
    <property type="protein sequence ID" value="KAH0963944.1"/>
    <property type="molecule type" value="Genomic_DNA"/>
</dbReference>
<evidence type="ECO:0000256" key="3">
    <source>
        <dbReference type="PIRSR" id="PIRSR000509-1"/>
    </source>
</evidence>
<name>A0A9P8N0Z3_9HYPO</name>
<evidence type="ECO:0000256" key="2">
    <source>
        <dbReference type="ARBA" id="ARBA00022679"/>
    </source>
</evidence>
<evidence type="ECO:0000313" key="4">
    <source>
        <dbReference type="EMBL" id="KAH0963944.1"/>
    </source>
</evidence>
<dbReference type="Pfam" id="PF11991">
    <property type="entry name" value="Trp_DMAT"/>
    <property type="match status" value="1"/>
</dbReference>
<comment type="caution">
    <text evidence="4">The sequence shown here is derived from an EMBL/GenBank/DDBJ whole genome shotgun (WGS) entry which is preliminary data.</text>
</comment>
<dbReference type="AlphaFoldDB" id="A0A9P8N0Z3"/>
<dbReference type="PANTHER" id="PTHR40627:SF4">
    <property type="entry name" value="PRENYLTRANSFERASE ASQH1-RELATED"/>
    <property type="match status" value="1"/>
</dbReference>
<sequence>MPGATATEARFEAGNKKRPVDVVDSIICFRNKDHQFWWDRTGSHLAQLLKYAGYEKSEQYQELLFYALHVVPELGPSPDAGGQMRWRSPQTPDGTPIDFSWEWGLQGKGVVRTSFEPIGPLAGTSADASNRQATKAWIRHLDSQGLVAGLDLEWYYHFVENLLPTDIERVRLNEKLGFELAPRAGTFVTRDIGRSGPIVKLYIFPGLRAEELGVSNLDVVTRAVKSLPAEQYEYLGCEPLLDYLHEAAVKWNMETGIFSFDLLSPKTSRIKLYTRAPNTTVDYLMDALTLGGRYNRSVYSEEALADVQDFWNIFIGDAPDVLPSGGAERAGPGFYFTVGGGKLASPKVYISPMSFCKNDGEVLERLRYFFSTRRNAEQMLPQMDNYEAALESIYGTKLLQSHVGSHFYTLDQEREARKAQADRNERDRLLWQIMEKTKDDMY</sequence>
<dbReference type="GO" id="GO:0009820">
    <property type="term" value="P:alkaloid metabolic process"/>
    <property type="evidence" value="ECO:0007669"/>
    <property type="project" value="InterPro"/>
</dbReference>
<feature type="binding site" evidence="3">
    <location>
        <position position="202"/>
    </location>
    <ligand>
        <name>dimethylallyl diphosphate</name>
        <dbReference type="ChEBI" id="CHEBI:57623"/>
    </ligand>
</feature>
<dbReference type="RefSeq" id="XP_044721457.1">
    <property type="nucleotide sequence ID" value="XM_044862843.1"/>
</dbReference>
<evidence type="ECO:0000256" key="1">
    <source>
        <dbReference type="ARBA" id="ARBA00010209"/>
    </source>
</evidence>
<gene>
    <name evidence="4" type="ORF">HRG_04372</name>
</gene>
<dbReference type="NCBIfam" id="TIGR03429">
    <property type="entry name" value="arom_pren_DMATS"/>
    <property type="match status" value="1"/>
</dbReference>
<dbReference type="CDD" id="cd13929">
    <property type="entry name" value="PT-DMATS_CymD"/>
    <property type="match status" value="1"/>
</dbReference>
<feature type="binding site" evidence="3">
    <location>
        <position position="271"/>
    </location>
    <ligand>
        <name>dimethylallyl diphosphate</name>
        <dbReference type="ChEBI" id="CHEBI:57623"/>
    </ligand>
</feature>